<dbReference type="PANTHER" id="PTHR12425:SF5">
    <property type="entry name" value="SYNEMBRYN"/>
    <property type="match status" value="1"/>
</dbReference>
<dbReference type="PANTHER" id="PTHR12425">
    <property type="entry name" value="SYNEMBRYN"/>
    <property type="match status" value="1"/>
</dbReference>
<dbReference type="Proteomes" id="UP000503462">
    <property type="component" value="Chromosome 5"/>
</dbReference>
<evidence type="ECO:0000256" key="2">
    <source>
        <dbReference type="ARBA" id="ARBA00022658"/>
    </source>
</evidence>
<evidence type="ECO:0000313" key="5">
    <source>
        <dbReference type="EMBL" id="QIX01620.1"/>
    </source>
</evidence>
<feature type="region of interest" description="Disordered" evidence="4">
    <location>
        <begin position="226"/>
        <end position="245"/>
    </location>
</feature>
<dbReference type="GO" id="GO:0007186">
    <property type="term" value="P:G protein-coupled receptor signaling pathway"/>
    <property type="evidence" value="ECO:0007669"/>
    <property type="project" value="TreeGrafter"/>
</dbReference>
<name>A0A6H0Y4T4_9PEZI</name>
<keyword evidence="6" id="KW-1185">Reference proteome</keyword>
<protein>
    <submittedName>
        <fullName evidence="5">Uncharacterized protein</fullName>
    </submittedName>
</protein>
<proteinExistence type="inferred from homology"/>
<evidence type="ECO:0000256" key="4">
    <source>
        <dbReference type="SAM" id="MobiDB-lite"/>
    </source>
</evidence>
<dbReference type="GO" id="GO:0005085">
    <property type="term" value="F:guanyl-nucleotide exchange factor activity"/>
    <property type="evidence" value="ECO:0007669"/>
    <property type="project" value="UniProtKB-KW"/>
</dbReference>
<dbReference type="InterPro" id="IPR019318">
    <property type="entry name" value="Gua_nucleotide_exch_fac_Ric8"/>
</dbReference>
<keyword evidence="2" id="KW-0344">Guanine-nucleotide releasing factor</keyword>
<evidence type="ECO:0000256" key="1">
    <source>
        <dbReference type="ARBA" id="ARBA00009049"/>
    </source>
</evidence>
<dbReference type="EMBL" id="CP051143">
    <property type="protein sequence ID" value="QIX01620.1"/>
    <property type="molecule type" value="Genomic_DNA"/>
</dbReference>
<evidence type="ECO:0000256" key="3">
    <source>
        <dbReference type="ARBA" id="ARBA00023186"/>
    </source>
</evidence>
<evidence type="ECO:0000313" key="6">
    <source>
        <dbReference type="Proteomes" id="UP000503462"/>
    </source>
</evidence>
<organism evidence="5 6">
    <name type="scientific">Peltaster fructicola</name>
    <dbReference type="NCBI Taxonomy" id="286661"/>
    <lineage>
        <taxon>Eukaryota</taxon>
        <taxon>Fungi</taxon>
        <taxon>Dikarya</taxon>
        <taxon>Ascomycota</taxon>
        <taxon>Pezizomycotina</taxon>
        <taxon>Dothideomycetes</taxon>
        <taxon>Dothideomycetes incertae sedis</taxon>
        <taxon>Peltaster</taxon>
    </lineage>
</organism>
<comment type="similarity">
    <text evidence="1">Belongs to the synembryn family.</text>
</comment>
<reference evidence="5 6" key="1">
    <citation type="journal article" date="2016" name="Sci. Rep.">
        <title>Peltaster fructicola genome reveals evolution from an invasive phytopathogen to an ectophytic parasite.</title>
        <authorList>
            <person name="Xu C."/>
            <person name="Chen H."/>
            <person name="Gleason M.L."/>
            <person name="Xu J.R."/>
            <person name="Liu H."/>
            <person name="Zhang R."/>
            <person name="Sun G."/>
        </authorList>
    </citation>
    <scope>NUCLEOTIDE SEQUENCE [LARGE SCALE GENOMIC DNA]</scope>
    <source>
        <strain evidence="5 6">LNHT1506</strain>
    </source>
</reference>
<dbReference type="AlphaFoldDB" id="A0A6H0Y4T4"/>
<sequence>MAMSEQLRLLFNITHFFADLGQDFTAAVAPACIILLQTTWPAPVLQPTLASVINALLCLDLKAAAGLRQKDGSPSTTIHKDVVRSLVKVLDRATLEHDEKDLEQGAAPLCTLLRKVYELADGDVRGEMQGLLLPTEHDRRKPLGQGSSISARLLRMCGSPLLPSLRENISNLLYELSDKDPERFVYNVGYGHASGFLLSHNIAVPVDGVSQEIPSSDPVNPVTGQNLAMESDDHDGLPEMTDEEKEREAERLFVLFERLKATGVVDVKNPVEDYRDKQ</sequence>
<dbReference type="GO" id="GO:0005737">
    <property type="term" value="C:cytoplasm"/>
    <property type="evidence" value="ECO:0007669"/>
    <property type="project" value="TreeGrafter"/>
</dbReference>
<keyword evidence="3" id="KW-0143">Chaperone</keyword>
<dbReference type="Pfam" id="PF10165">
    <property type="entry name" value="Ric8"/>
    <property type="match status" value="1"/>
</dbReference>
<dbReference type="GO" id="GO:0001965">
    <property type="term" value="F:G-protein alpha-subunit binding"/>
    <property type="evidence" value="ECO:0007669"/>
    <property type="project" value="TreeGrafter"/>
</dbReference>
<dbReference type="OrthoDB" id="5585685at2759"/>
<gene>
    <name evidence="5" type="ORF">AMS68_007137</name>
</gene>
<accession>A0A6H0Y4T4</accession>